<dbReference type="Gene3D" id="3.20.20.80">
    <property type="entry name" value="Glycosidases"/>
    <property type="match status" value="1"/>
</dbReference>
<dbReference type="Proteomes" id="UP001519363">
    <property type="component" value="Unassembled WGS sequence"/>
</dbReference>
<dbReference type="InterPro" id="IPR006047">
    <property type="entry name" value="GH13_cat_dom"/>
</dbReference>
<comment type="caution">
    <text evidence="2">The sequence shown here is derived from an EMBL/GenBank/DDBJ whole genome shotgun (WGS) entry which is preliminary data.</text>
</comment>
<dbReference type="InterPro" id="IPR017853">
    <property type="entry name" value="GH"/>
</dbReference>
<name>A0ABS5ASL4_9PSEU</name>
<proteinExistence type="predicted"/>
<reference evidence="2 3" key="1">
    <citation type="submission" date="2021-03" db="EMBL/GenBank/DDBJ databases">
        <title>Sequencing the genomes of 1000 actinobacteria strains.</title>
        <authorList>
            <person name="Klenk H.-P."/>
        </authorList>
    </citation>
    <scope>NUCLEOTIDE SEQUENCE [LARGE SCALE GENOMIC DNA]</scope>
    <source>
        <strain evidence="2 3">DSM 44580</strain>
    </source>
</reference>
<dbReference type="SUPFAM" id="SSF51445">
    <property type="entry name" value="(Trans)glycosidases"/>
    <property type="match status" value="1"/>
</dbReference>
<keyword evidence="3" id="KW-1185">Reference proteome</keyword>
<organism evidence="2 3">
    <name type="scientific">Crossiella equi</name>
    <dbReference type="NCBI Taxonomy" id="130796"/>
    <lineage>
        <taxon>Bacteria</taxon>
        <taxon>Bacillati</taxon>
        <taxon>Actinomycetota</taxon>
        <taxon>Actinomycetes</taxon>
        <taxon>Pseudonocardiales</taxon>
        <taxon>Pseudonocardiaceae</taxon>
        <taxon>Crossiella</taxon>
    </lineage>
</organism>
<dbReference type="GO" id="GO:0016798">
    <property type="term" value="F:hydrolase activity, acting on glycosyl bonds"/>
    <property type="evidence" value="ECO:0007669"/>
    <property type="project" value="UniProtKB-KW"/>
</dbReference>
<keyword evidence="2" id="KW-0326">Glycosidase</keyword>
<protein>
    <submittedName>
        <fullName evidence="2">Glycosidase</fullName>
    </submittedName>
</protein>
<accession>A0ABS5ASL4</accession>
<feature type="domain" description="Glycosyl hydrolase family 13 catalytic" evidence="1">
    <location>
        <begin position="2"/>
        <end position="42"/>
    </location>
</feature>
<sequence length="58" mass="6318">MHDYLGVETRLGDPADFAKLMGEADARGIRVVVDLVMQHTSLGCRAGRPRLATGIHWG</sequence>
<evidence type="ECO:0000259" key="1">
    <source>
        <dbReference type="Pfam" id="PF00128"/>
    </source>
</evidence>
<gene>
    <name evidence="2" type="ORF">JOF53_008444</name>
</gene>
<dbReference type="Pfam" id="PF00128">
    <property type="entry name" value="Alpha-amylase"/>
    <property type="match status" value="1"/>
</dbReference>
<dbReference type="EMBL" id="JAGIOO010000001">
    <property type="protein sequence ID" value="MBP2479572.1"/>
    <property type="molecule type" value="Genomic_DNA"/>
</dbReference>
<keyword evidence="2" id="KW-0378">Hydrolase</keyword>
<evidence type="ECO:0000313" key="3">
    <source>
        <dbReference type="Proteomes" id="UP001519363"/>
    </source>
</evidence>
<evidence type="ECO:0000313" key="2">
    <source>
        <dbReference type="EMBL" id="MBP2479572.1"/>
    </source>
</evidence>